<comment type="subcellular location">
    <subcellularLocation>
        <location evidence="6">Cytoplasm</location>
    </subcellularLocation>
</comment>
<evidence type="ECO:0000313" key="9">
    <source>
        <dbReference type="EMBL" id="ABX08037.1"/>
    </source>
</evidence>
<evidence type="ECO:0000256" key="6">
    <source>
        <dbReference type="HAMAP-Rule" id="MF_00337"/>
    </source>
</evidence>
<dbReference type="GO" id="GO:0005737">
    <property type="term" value="C:cytoplasm"/>
    <property type="evidence" value="ECO:0007669"/>
    <property type="project" value="UniProtKB-SubCell"/>
</dbReference>
<keyword evidence="4 6" id="KW-0378">Hydrolase</keyword>
<evidence type="ECO:0000256" key="3">
    <source>
        <dbReference type="ARBA" id="ARBA00022722"/>
    </source>
</evidence>
<evidence type="ECO:0000313" key="10">
    <source>
        <dbReference type="Proteomes" id="UP000000788"/>
    </source>
</evidence>
<evidence type="ECO:0000256" key="2">
    <source>
        <dbReference type="ARBA" id="ARBA00022490"/>
    </source>
</evidence>
<accession>A9BCU9</accession>
<evidence type="ECO:0000256" key="4">
    <source>
        <dbReference type="ARBA" id="ARBA00022801"/>
    </source>
</evidence>
<dbReference type="STRING" id="93059.P9211_01061"/>
<comment type="catalytic activity">
    <reaction evidence="6">
        <text>Exonucleolytic cleavage in either 5'- to 3'- or 3'- to 5'-direction to yield nucleoside 5'-phosphates.</text>
        <dbReference type="EC" id="3.1.11.6"/>
    </reaction>
</comment>
<dbReference type="InterPro" id="IPR037004">
    <property type="entry name" value="Exonuc_VII_ssu_sf"/>
</dbReference>
<comment type="function">
    <text evidence="6">Bidirectionally degrades single-stranded DNA into large acid-insoluble oligonucleotides, which are then degraded further into small acid-soluble oligonucleotides.</text>
</comment>
<keyword evidence="5 6" id="KW-0269">Exonuclease</keyword>
<evidence type="ECO:0000256" key="8">
    <source>
        <dbReference type="SAM" id="MobiDB-lite"/>
    </source>
</evidence>
<dbReference type="Gene3D" id="1.10.287.1040">
    <property type="entry name" value="Exonuclease VII, small subunit"/>
    <property type="match status" value="1"/>
</dbReference>
<feature type="region of interest" description="Disordered" evidence="8">
    <location>
        <begin position="1"/>
        <end position="22"/>
    </location>
</feature>
<dbReference type="EMBL" id="CP000878">
    <property type="protein sequence ID" value="ABX08037.1"/>
    <property type="molecule type" value="Genomic_DNA"/>
</dbReference>
<dbReference type="KEGG" id="pmj:P9211_01061"/>
<dbReference type="eggNOG" id="COG1722">
    <property type="taxonomic scope" value="Bacteria"/>
</dbReference>
<name>A9BCU9_PROM4</name>
<reference evidence="9 10" key="1">
    <citation type="journal article" date="2007" name="PLoS Genet.">
        <title>Patterns and implications of gene gain and loss in the evolution of Prochlorococcus.</title>
        <authorList>
            <person name="Kettler G.C."/>
            <person name="Martiny A.C."/>
            <person name="Huang K."/>
            <person name="Zucker J."/>
            <person name="Coleman M.L."/>
            <person name="Rodrigue S."/>
            <person name="Chen F."/>
            <person name="Lapidus A."/>
            <person name="Ferriera S."/>
            <person name="Johnson J."/>
            <person name="Steglich C."/>
            <person name="Church G.M."/>
            <person name="Richardson P."/>
            <person name="Chisholm S.W."/>
        </authorList>
    </citation>
    <scope>NUCLEOTIDE SEQUENCE [LARGE SCALE GENOMIC DNA]</scope>
    <source>
        <strain evidence="10">MIT 9211</strain>
    </source>
</reference>
<evidence type="ECO:0000256" key="1">
    <source>
        <dbReference type="ARBA" id="ARBA00009998"/>
    </source>
</evidence>
<comment type="similarity">
    <text evidence="1 6">Belongs to the XseB family.</text>
</comment>
<dbReference type="GO" id="GO:0006308">
    <property type="term" value="P:DNA catabolic process"/>
    <property type="evidence" value="ECO:0007669"/>
    <property type="project" value="UniProtKB-UniRule"/>
</dbReference>
<dbReference type="InterPro" id="IPR003761">
    <property type="entry name" value="Exonuc_VII_S"/>
</dbReference>
<dbReference type="GO" id="GO:0009318">
    <property type="term" value="C:exodeoxyribonuclease VII complex"/>
    <property type="evidence" value="ECO:0007669"/>
    <property type="project" value="UniProtKB-UniRule"/>
</dbReference>
<dbReference type="OrthoDB" id="558221at2"/>
<dbReference type="HOGENOM" id="CLU_173296_0_0_3"/>
<keyword evidence="7" id="KW-0175">Coiled coil</keyword>
<gene>
    <name evidence="6" type="primary">xseB</name>
    <name evidence="9" type="ordered locus">P9211_01061</name>
</gene>
<feature type="coiled-coil region" evidence="7">
    <location>
        <begin position="46"/>
        <end position="101"/>
    </location>
</feature>
<keyword evidence="2 6" id="KW-0963">Cytoplasm</keyword>
<dbReference type="AlphaFoldDB" id="A9BCU9"/>
<dbReference type="Proteomes" id="UP000000788">
    <property type="component" value="Chromosome"/>
</dbReference>
<dbReference type="EC" id="3.1.11.6" evidence="6"/>
<dbReference type="GO" id="GO:0008855">
    <property type="term" value="F:exodeoxyribonuclease VII activity"/>
    <property type="evidence" value="ECO:0007669"/>
    <property type="project" value="UniProtKB-UniRule"/>
</dbReference>
<dbReference type="RefSeq" id="WP_012194662.1">
    <property type="nucleotide sequence ID" value="NC_009976.1"/>
</dbReference>
<dbReference type="NCBIfam" id="TIGR01280">
    <property type="entry name" value="xseB"/>
    <property type="match status" value="1"/>
</dbReference>
<proteinExistence type="inferred from homology"/>
<dbReference type="Pfam" id="PF02609">
    <property type="entry name" value="Exonuc_VII_S"/>
    <property type="match status" value="1"/>
</dbReference>
<dbReference type="HAMAP" id="MF_00337">
    <property type="entry name" value="Exonuc_7_S"/>
    <property type="match status" value="1"/>
</dbReference>
<sequence length="103" mass="12199">MKNLDSSNKAKKQLLQSNDKSSLEQFRKECYVKICNLSYEESLRELDMLLDTMQESDLQVEDLQRSYIKGNIYLEHCQELLDQVEQDVIEINEEKINELNNHS</sequence>
<keyword evidence="10" id="KW-1185">Reference proteome</keyword>
<organism evidence="9 10">
    <name type="scientific">Prochlorococcus marinus (strain MIT 9211)</name>
    <dbReference type="NCBI Taxonomy" id="93059"/>
    <lineage>
        <taxon>Bacteria</taxon>
        <taxon>Bacillati</taxon>
        <taxon>Cyanobacteriota</taxon>
        <taxon>Cyanophyceae</taxon>
        <taxon>Synechococcales</taxon>
        <taxon>Prochlorococcaceae</taxon>
        <taxon>Prochlorococcus</taxon>
    </lineage>
</organism>
<evidence type="ECO:0000256" key="7">
    <source>
        <dbReference type="SAM" id="Coils"/>
    </source>
</evidence>
<keyword evidence="3 6" id="KW-0540">Nuclease</keyword>
<comment type="subunit">
    <text evidence="6">Heterooligomer composed of large and small subunits.</text>
</comment>
<evidence type="ECO:0000256" key="5">
    <source>
        <dbReference type="ARBA" id="ARBA00022839"/>
    </source>
</evidence>
<protein>
    <recommendedName>
        <fullName evidence="6">Exodeoxyribonuclease 7 small subunit</fullName>
        <ecNumber evidence="6">3.1.11.6</ecNumber>
    </recommendedName>
    <alternativeName>
        <fullName evidence="6">Exodeoxyribonuclease VII small subunit</fullName>
        <shortName evidence="6">Exonuclease VII small subunit</shortName>
    </alternativeName>
</protein>
<dbReference type="SUPFAM" id="SSF116842">
    <property type="entry name" value="XseB-like"/>
    <property type="match status" value="1"/>
</dbReference>